<dbReference type="EMBL" id="JARTTN020000001">
    <property type="protein sequence ID" value="MEC6056440.1"/>
    <property type="molecule type" value="Genomic_DNA"/>
</dbReference>
<sequence>MLNLPTHIRRLRIVTLEQAALAMAGLFDCDDIEMARNGNYLGWRKAETYRETILQAIKLKEIIPLRLTLSSPIYEKYLTKDSMTIDLDKVDIDMQISDAKFLAPDIWSWAESELSEFDYHDKYSDKASGYESQVSSEVDNQINDIQWESRFAGRKHAIEIIAALSKTLAEKTGHRFTRGDSINASALAEIVASHLGIKDPQLHRKLIADALKEAGLADRD</sequence>
<comment type="caution">
    <text evidence="1">The sequence shown here is derived from an EMBL/GenBank/DDBJ whole genome shotgun (WGS) entry which is preliminary data.</text>
</comment>
<protein>
    <submittedName>
        <fullName evidence="1">Uncharacterized protein</fullName>
    </submittedName>
</protein>
<evidence type="ECO:0000313" key="1">
    <source>
        <dbReference type="EMBL" id="MEC6056440.1"/>
    </source>
</evidence>
<accession>A0AAW9PBJ1</accession>
<reference evidence="1" key="2">
    <citation type="submission" date="2024-01" db="EMBL/GenBank/DDBJ databases">
        <authorList>
            <person name="Macesic N."/>
        </authorList>
    </citation>
    <scope>NUCLEOTIDE SEQUENCE</scope>
    <source>
        <strain evidence="1">CPO071</strain>
    </source>
</reference>
<dbReference type="Proteomes" id="UP001176846">
    <property type="component" value="Unassembled WGS sequence"/>
</dbReference>
<reference evidence="1" key="1">
    <citation type="journal article" date="2023" name="Nat. Commun.">
        <title>Genomic dissection of endemic carbapenem resistance reveals metallo-beta-lactamase dissemination through clonal, plasmid and integron transfer.</title>
        <authorList>
            <person name="Macesic N."/>
            <person name="Hawkey J."/>
            <person name="Vezina B."/>
            <person name="Wisniewski J.A."/>
            <person name="Cottingham H."/>
            <person name="Blakeway L.V."/>
            <person name="Harshegyi T."/>
            <person name="Pragastis K."/>
            <person name="Badoordeen G.Z."/>
            <person name="Dennison A."/>
            <person name="Spelman D.W."/>
            <person name="Jenney A.W.J."/>
            <person name="Peleg A.Y."/>
        </authorList>
    </citation>
    <scope>NUCLEOTIDE SEQUENCE</scope>
    <source>
        <strain evidence="1">CPO071</strain>
    </source>
</reference>
<proteinExistence type="predicted"/>
<evidence type="ECO:0000313" key="2">
    <source>
        <dbReference type="Proteomes" id="UP001176846"/>
    </source>
</evidence>
<organism evidence="1 2">
    <name type="scientific">Klebsiella variicola</name>
    <dbReference type="NCBI Taxonomy" id="244366"/>
    <lineage>
        <taxon>Bacteria</taxon>
        <taxon>Pseudomonadati</taxon>
        <taxon>Pseudomonadota</taxon>
        <taxon>Gammaproteobacteria</taxon>
        <taxon>Enterobacterales</taxon>
        <taxon>Enterobacteriaceae</taxon>
        <taxon>Klebsiella/Raoultella group</taxon>
        <taxon>Klebsiella</taxon>
        <taxon>Klebsiella pneumoniae complex</taxon>
    </lineage>
</organism>
<name>A0AAW9PBJ1_KLEVA</name>
<dbReference type="AlphaFoldDB" id="A0AAW9PBJ1"/>
<dbReference type="RefSeq" id="WP_049086093.1">
    <property type="nucleotide sequence ID" value="NZ_CAJHPV010000035.1"/>
</dbReference>
<gene>
    <name evidence="1" type="ORF">QAB22_007690</name>
</gene>